<dbReference type="AlphaFoldDB" id="A0A090FTK8"/>
<accession>A0A090FTK8</accession>
<dbReference type="PROSITE" id="PS50110">
    <property type="entry name" value="RESPONSE_REGULATORY"/>
    <property type="match status" value="1"/>
</dbReference>
<dbReference type="GeneID" id="31893252"/>
<dbReference type="InterPro" id="IPR011006">
    <property type="entry name" value="CheY-like_superfamily"/>
</dbReference>
<reference evidence="5" key="1">
    <citation type="submission" date="2014-08" db="EMBL/GenBank/DDBJ databases">
        <authorList>
            <person name="Moulin L."/>
        </authorList>
    </citation>
    <scope>NUCLEOTIDE SEQUENCE [LARGE SCALE GENOMIC DNA]</scope>
</reference>
<gene>
    <name evidence="3" type="ORF">MPL3356_300234</name>
    <name evidence="4" type="ORF">MPLDJ20_70020</name>
</gene>
<proteinExistence type="predicted"/>
<evidence type="ECO:0000313" key="6">
    <source>
        <dbReference type="Proteomes" id="UP000046373"/>
    </source>
</evidence>
<evidence type="ECO:0000256" key="1">
    <source>
        <dbReference type="PROSITE-ProRule" id="PRU00169"/>
    </source>
</evidence>
<dbReference type="EMBL" id="CCMZ01000024">
    <property type="protein sequence ID" value="CDX20040.1"/>
    <property type="molecule type" value="Genomic_DNA"/>
</dbReference>
<dbReference type="SUPFAM" id="SSF52172">
    <property type="entry name" value="CheY-like"/>
    <property type="match status" value="1"/>
</dbReference>
<organism evidence="4 6">
    <name type="scientific">Mesorhizobium plurifarium</name>
    <dbReference type="NCBI Taxonomy" id="69974"/>
    <lineage>
        <taxon>Bacteria</taxon>
        <taxon>Pseudomonadati</taxon>
        <taxon>Pseudomonadota</taxon>
        <taxon>Alphaproteobacteria</taxon>
        <taxon>Hyphomicrobiales</taxon>
        <taxon>Phyllobacteriaceae</taxon>
        <taxon>Mesorhizobium</taxon>
    </lineage>
</organism>
<dbReference type="Pfam" id="PF00072">
    <property type="entry name" value="Response_reg"/>
    <property type="match status" value="1"/>
</dbReference>
<dbReference type="GO" id="GO:0000160">
    <property type="term" value="P:phosphorelay signal transduction system"/>
    <property type="evidence" value="ECO:0007669"/>
    <property type="project" value="InterPro"/>
</dbReference>
<feature type="domain" description="Response regulatory" evidence="2">
    <location>
        <begin position="11"/>
        <end position="122"/>
    </location>
</feature>
<reference evidence="4 6" key="2">
    <citation type="submission" date="2014-08" db="EMBL/GenBank/DDBJ databases">
        <authorList>
            <person name="Moulin Lionel"/>
        </authorList>
    </citation>
    <scope>NUCLEOTIDE SEQUENCE [LARGE SCALE GENOMIC DNA]</scope>
</reference>
<dbReference type="SMART" id="SM00448">
    <property type="entry name" value="REC"/>
    <property type="match status" value="1"/>
</dbReference>
<evidence type="ECO:0000313" key="5">
    <source>
        <dbReference type="Proteomes" id="UP000045285"/>
    </source>
</evidence>
<sequence>MNKSAPLSGLRILVVEDAFLVALDLSDELTEAGCDVVGPAPSVKQALEQIDGVELDGAVLDVNLQGERSFPLAEYLAARDVPFVFLTGYDSATVFPDQFRNSPRLSKPVETRLLIEAVSRFSQHKD</sequence>
<protein>
    <submittedName>
        <fullName evidence="4">Response regulator receiver protein</fullName>
    </submittedName>
</protein>
<dbReference type="EMBL" id="CCNB01000044">
    <property type="protein sequence ID" value="CDX45048.1"/>
    <property type="molecule type" value="Genomic_DNA"/>
</dbReference>
<evidence type="ECO:0000313" key="3">
    <source>
        <dbReference type="EMBL" id="CDX20040.1"/>
    </source>
</evidence>
<dbReference type="Proteomes" id="UP000045285">
    <property type="component" value="Unassembled WGS sequence"/>
</dbReference>
<dbReference type="InterPro" id="IPR001789">
    <property type="entry name" value="Sig_transdc_resp-reg_receiver"/>
</dbReference>
<dbReference type="Proteomes" id="UP000046373">
    <property type="component" value="Unassembled WGS sequence"/>
</dbReference>
<evidence type="ECO:0000259" key="2">
    <source>
        <dbReference type="PROSITE" id="PS50110"/>
    </source>
</evidence>
<feature type="modified residue" description="4-aspartylphosphate" evidence="1">
    <location>
        <position position="61"/>
    </location>
</feature>
<dbReference type="STRING" id="69974.MPLDJ20_70020"/>
<keyword evidence="5" id="KW-1185">Reference proteome</keyword>
<evidence type="ECO:0000313" key="4">
    <source>
        <dbReference type="EMBL" id="CDX45048.1"/>
    </source>
</evidence>
<keyword evidence="1" id="KW-0597">Phosphoprotein</keyword>
<dbReference type="Gene3D" id="3.40.50.2300">
    <property type="match status" value="1"/>
</dbReference>
<name>A0A090FTK8_MESPL</name>